<protein>
    <submittedName>
        <fullName evidence="1">Uncharacterized protein</fullName>
    </submittedName>
</protein>
<accession>A0ACB9DJE7</accession>
<comment type="caution">
    <text evidence="1">The sequence shown here is derived from an EMBL/GenBank/DDBJ whole genome shotgun (WGS) entry which is preliminary data.</text>
</comment>
<keyword evidence="2" id="KW-1185">Reference proteome</keyword>
<reference evidence="1 2" key="2">
    <citation type="journal article" date="2022" name="Mol. Ecol. Resour.">
        <title>The genomes of chicory, endive, great burdock and yacon provide insights into Asteraceae paleo-polyploidization history and plant inulin production.</title>
        <authorList>
            <person name="Fan W."/>
            <person name="Wang S."/>
            <person name="Wang H."/>
            <person name="Wang A."/>
            <person name="Jiang F."/>
            <person name="Liu H."/>
            <person name="Zhao H."/>
            <person name="Xu D."/>
            <person name="Zhang Y."/>
        </authorList>
    </citation>
    <scope>NUCLEOTIDE SEQUENCE [LARGE SCALE GENOMIC DNA]</scope>
    <source>
        <strain evidence="2">cv. Niubang</strain>
    </source>
</reference>
<dbReference type="Proteomes" id="UP001055879">
    <property type="component" value="Linkage Group LG03"/>
</dbReference>
<dbReference type="EMBL" id="CM042049">
    <property type="protein sequence ID" value="KAI3746657.1"/>
    <property type="molecule type" value="Genomic_DNA"/>
</dbReference>
<reference evidence="2" key="1">
    <citation type="journal article" date="2022" name="Mol. Ecol. Resour.">
        <title>The genomes of chicory, endive, great burdock and yacon provide insights into Asteraceae palaeo-polyploidization history and plant inulin production.</title>
        <authorList>
            <person name="Fan W."/>
            <person name="Wang S."/>
            <person name="Wang H."/>
            <person name="Wang A."/>
            <person name="Jiang F."/>
            <person name="Liu H."/>
            <person name="Zhao H."/>
            <person name="Xu D."/>
            <person name="Zhang Y."/>
        </authorList>
    </citation>
    <scope>NUCLEOTIDE SEQUENCE [LARGE SCALE GENOMIC DNA]</scope>
    <source>
        <strain evidence="2">cv. Niubang</strain>
    </source>
</reference>
<evidence type="ECO:0000313" key="2">
    <source>
        <dbReference type="Proteomes" id="UP001055879"/>
    </source>
</evidence>
<sequence>MCKSLLSCKTVNVLKELVSCMLQLEYACQAFVTGVDHLRVTRVDYRASLAISTSAYKLEKSGNRPDICPEGCFVIYEYPFKIGFKWPYSHLSRLFILTSDLASGQLMPQFWRVVQVIERPMRDWESPFDVNDLLTAYSVKDDAIKFDDVKPHDNSVYRITQFLSYSSADRSYYSLSSTGDDNEVTIVKSPEVAEVEEMREEEREAEMARGSSDQRKSELELARLGKDKRKAAAAEPSSRGGGAEGSGGRGLSGISGDWASGSDPLSSDKGKGPADIHTVNFTLPSDFMSDDVLDRARIFPHLLKFLLPNFKEKFKTMKIDDTGVPGFAWALQGNGEAPSGHAMSSRRGDDGSRQGESCTSLREGGIGSGGVTHCGAWRGHQGCGGRQQPGGRLAVAPPEAKERKGKLQSKVGELEEEVKAIKAFTRMATKAAMMRSHLMGKNPLANAKEDLDTYLAEVGNEQDLGFEDEKDVKEVEVDKEEAKVGEAQTDDASTSMLTEDVPPS</sequence>
<name>A0ACB9DJE7_ARCLA</name>
<organism evidence="1 2">
    <name type="scientific">Arctium lappa</name>
    <name type="common">Greater burdock</name>
    <name type="synonym">Lappa major</name>
    <dbReference type="NCBI Taxonomy" id="4217"/>
    <lineage>
        <taxon>Eukaryota</taxon>
        <taxon>Viridiplantae</taxon>
        <taxon>Streptophyta</taxon>
        <taxon>Embryophyta</taxon>
        <taxon>Tracheophyta</taxon>
        <taxon>Spermatophyta</taxon>
        <taxon>Magnoliopsida</taxon>
        <taxon>eudicotyledons</taxon>
        <taxon>Gunneridae</taxon>
        <taxon>Pentapetalae</taxon>
        <taxon>asterids</taxon>
        <taxon>campanulids</taxon>
        <taxon>Asterales</taxon>
        <taxon>Asteraceae</taxon>
        <taxon>Carduoideae</taxon>
        <taxon>Cardueae</taxon>
        <taxon>Arctiinae</taxon>
        <taxon>Arctium</taxon>
    </lineage>
</organism>
<proteinExistence type="predicted"/>
<gene>
    <name evidence="1" type="ORF">L6452_09096</name>
</gene>
<evidence type="ECO:0000313" key="1">
    <source>
        <dbReference type="EMBL" id="KAI3746657.1"/>
    </source>
</evidence>